<evidence type="ECO:0000256" key="7">
    <source>
        <dbReference type="ARBA" id="ARBA00023136"/>
    </source>
</evidence>
<evidence type="ECO:0000256" key="1">
    <source>
        <dbReference type="ARBA" id="ARBA00004141"/>
    </source>
</evidence>
<gene>
    <name evidence="9" type="ORF">S03H2_70478</name>
</gene>
<comment type="similarity">
    <text evidence="2">Belongs to the V-ATPase 116 kDa subunit family.</text>
</comment>
<keyword evidence="7 8" id="KW-0472">Membrane</keyword>
<sequence length="121" mass="13590">PENNTESVISEVKESIDYVFIDTRQPEQLEEPPTKLKNLAGIKPFQAVVNLFATPKYREWDPTPIISYSFALFFGLMVGDVIYALGIILLGKYLLGKLVDDPQSEGFKLFQRLIYTCGGVA</sequence>
<dbReference type="GO" id="GO:0016471">
    <property type="term" value="C:vacuolar proton-transporting V-type ATPase complex"/>
    <property type="evidence" value="ECO:0007669"/>
    <property type="project" value="TreeGrafter"/>
</dbReference>
<evidence type="ECO:0000256" key="3">
    <source>
        <dbReference type="ARBA" id="ARBA00022448"/>
    </source>
</evidence>
<evidence type="ECO:0000256" key="8">
    <source>
        <dbReference type="SAM" id="Phobius"/>
    </source>
</evidence>
<comment type="caution">
    <text evidence="9">The sequence shown here is derived from an EMBL/GenBank/DDBJ whole genome shotgun (WGS) entry which is preliminary data.</text>
</comment>
<dbReference type="InterPro" id="IPR002490">
    <property type="entry name" value="V-ATPase_116kDa_su"/>
</dbReference>
<keyword evidence="3" id="KW-0813">Transport</keyword>
<evidence type="ECO:0008006" key="10">
    <source>
        <dbReference type="Google" id="ProtNLM"/>
    </source>
</evidence>
<evidence type="ECO:0000256" key="6">
    <source>
        <dbReference type="ARBA" id="ARBA00023065"/>
    </source>
</evidence>
<evidence type="ECO:0000313" key="9">
    <source>
        <dbReference type="EMBL" id="GAH94116.1"/>
    </source>
</evidence>
<accession>X1JHE6</accession>
<dbReference type="GO" id="GO:0007035">
    <property type="term" value="P:vacuolar acidification"/>
    <property type="evidence" value="ECO:0007669"/>
    <property type="project" value="TreeGrafter"/>
</dbReference>
<dbReference type="GO" id="GO:0051117">
    <property type="term" value="F:ATPase binding"/>
    <property type="evidence" value="ECO:0007669"/>
    <property type="project" value="TreeGrafter"/>
</dbReference>
<dbReference type="PANTHER" id="PTHR11629">
    <property type="entry name" value="VACUOLAR PROTON ATPASES"/>
    <property type="match status" value="1"/>
</dbReference>
<dbReference type="EMBL" id="BARU01046852">
    <property type="protein sequence ID" value="GAH94116.1"/>
    <property type="molecule type" value="Genomic_DNA"/>
</dbReference>
<dbReference type="GO" id="GO:0033179">
    <property type="term" value="C:proton-transporting V-type ATPase, V0 domain"/>
    <property type="evidence" value="ECO:0007669"/>
    <property type="project" value="InterPro"/>
</dbReference>
<dbReference type="PANTHER" id="PTHR11629:SF63">
    <property type="entry name" value="V-TYPE PROTON ATPASE SUBUNIT A"/>
    <property type="match status" value="1"/>
</dbReference>
<keyword evidence="6" id="KW-0406">Ion transport</keyword>
<reference evidence="9" key="1">
    <citation type="journal article" date="2014" name="Front. Microbiol.">
        <title>High frequency of phylogenetically diverse reductive dehalogenase-homologous genes in deep subseafloor sedimentary metagenomes.</title>
        <authorList>
            <person name="Kawai M."/>
            <person name="Futagami T."/>
            <person name="Toyoda A."/>
            <person name="Takaki Y."/>
            <person name="Nishi S."/>
            <person name="Hori S."/>
            <person name="Arai W."/>
            <person name="Tsubouchi T."/>
            <person name="Morono Y."/>
            <person name="Uchiyama I."/>
            <person name="Ito T."/>
            <person name="Fujiyama A."/>
            <person name="Inagaki F."/>
            <person name="Takami H."/>
        </authorList>
    </citation>
    <scope>NUCLEOTIDE SEQUENCE</scope>
    <source>
        <strain evidence="9">Expedition CK06-06</strain>
    </source>
</reference>
<keyword evidence="4 8" id="KW-0812">Transmembrane</keyword>
<keyword evidence="5 8" id="KW-1133">Transmembrane helix</keyword>
<feature type="transmembrane region" description="Helical" evidence="8">
    <location>
        <begin position="65"/>
        <end position="90"/>
    </location>
</feature>
<name>X1JHE6_9ZZZZ</name>
<dbReference type="GO" id="GO:0046961">
    <property type="term" value="F:proton-transporting ATPase activity, rotational mechanism"/>
    <property type="evidence" value="ECO:0007669"/>
    <property type="project" value="InterPro"/>
</dbReference>
<organism evidence="9">
    <name type="scientific">marine sediment metagenome</name>
    <dbReference type="NCBI Taxonomy" id="412755"/>
    <lineage>
        <taxon>unclassified sequences</taxon>
        <taxon>metagenomes</taxon>
        <taxon>ecological metagenomes</taxon>
    </lineage>
</organism>
<feature type="non-terminal residue" evidence="9">
    <location>
        <position position="1"/>
    </location>
</feature>
<feature type="non-terminal residue" evidence="9">
    <location>
        <position position="121"/>
    </location>
</feature>
<evidence type="ECO:0000256" key="2">
    <source>
        <dbReference type="ARBA" id="ARBA00009904"/>
    </source>
</evidence>
<protein>
    <recommendedName>
        <fullName evidence="10">V-type ATP synthase subunit I</fullName>
    </recommendedName>
</protein>
<evidence type="ECO:0000256" key="4">
    <source>
        <dbReference type="ARBA" id="ARBA00022692"/>
    </source>
</evidence>
<dbReference type="AlphaFoldDB" id="X1JHE6"/>
<comment type="subcellular location">
    <subcellularLocation>
        <location evidence="1">Membrane</location>
        <topology evidence="1">Multi-pass membrane protein</topology>
    </subcellularLocation>
</comment>
<dbReference type="Pfam" id="PF01496">
    <property type="entry name" value="V_ATPase_I"/>
    <property type="match status" value="1"/>
</dbReference>
<evidence type="ECO:0000256" key="5">
    <source>
        <dbReference type="ARBA" id="ARBA00022989"/>
    </source>
</evidence>
<proteinExistence type="inferred from homology"/>